<feature type="compositionally biased region" description="Low complexity" evidence="1">
    <location>
        <begin position="282"/>
        <end position="291"/>
    </location>
</feature>
<proteinExistence type="predicted"/>
<dbReference type="Proteomes" id="UP000235122">
    <property type="component" value="Unassembled WGS sequence"/>
</dbReference>
<feature type="transmembrane region" description="Helical" evidence="2">
    <location>
        <begin position="170"/>
        <end position="190"/>
    </location>
</feature>
<evidence type="ECO:0000256" key="2">
    <source>
        <dbReference type="SAM" id="Phobius"/>
    </source>
</evidence>
<dbReference type="AlphaFoldDB" id="A0A2I1IP38"/>
<sequence>MLAILRRNIIALILGVIGLCLLLAGIASATIWKPSPTVTATTTVQRLGVTRPGVLELIAKDVDIKVKGKGNVAIMVGRARDVNGWVGQASHTQINGLKTFTKLDTKEVAGKSEELPDPTQSDMWLQSDSAAGSAHLKWQNKEGSFSGLIYSAEGPATVQLAWHRTVSTPWLWPLVIAGIVVLLLAALAAWGTHRAYLKRSGRSKGEPETDTVSINVGSRKIEAPGRKALRQARERGESEIVVDGVSFPTGLIPVVKEGPAAEESGEDKDEVAAGGSKSEARAGSSPALALDSDSDAKAQAEGVPVVDLANHFPAGSTKVDLTKLKETKKEQK</sequence>
<keyword evidence="2" id="KW-1133">Transmembrane helix</keyword>
<feature type="region of interest" description="Disordered" evidence="1">
    <location>
        <begin position="257"/>
        <end position="332"/>
    </location>
</feature>
<accession>A0A2I1IP38</accession>
<protein>
    <submittedName>
        <fullName evidence="3">Uncharacterized protein</fullName>
    </submittedName>
</protein>
<reference evidence="3 4" key="1">
    <citation type="submission" date="2017-12" db="EMBL/GenBank/DDBJ databases">
        <title>Phylogenetic diversity of female urinary microbiome.</title>
        <authorList>
            <person name="Thomas-White K."/>
            <person name="Wolfe A.J."/>
        </authorList>
    </citation>
    <scope>NUCLEOTIDE SEQUENCE [LARGE SCALE GENOMIC DNA]</scope>
    <source>
        <strain evidence="3 4">UMB0402</strain>
    </source>
</reference>
<dbReference type="RefSeq" id="WP_024330895.1">
    <property type="nucleotide sequence ID" value="NZ_JASOXK010000008.1"/>
</dbReference>
<evidence type="ECO:0000313" key="4">
    <source>
        <dbReference type="Proteomes" id="UP000235122"/>
    </source>
</evidence>
<comment type="caution">
    <text evidence="3">The sequence shown here is derived from an EMBL/GenBank/DDBJ whole genome shotgun (WGS) entry which is preliminary data.</text>
</comment>
<name>A0A2I1IP38_9ACTO</name>
<evidence type="ECO:0000313" key="3">
    <source>
        <dbReference type="EMBL" id="PKY72884.1"/>
    </source>
</evidence>
<gene>
    <name evidence="3" type="ORF">CYJ19_04395</name>
</gene>
<feature type="compositionally biased region" description="Basic and acidic residues" evidence="1">
    <location>
        <begin position="320"/>
        <end position="332"/>
    </location>
</feature>
<keyword evidence="4" id="KW-1185">Reference proteome</keyword>
<keyword evidence="2" id="KW-0472">Membrane</keyword>
<evidence type="ECO:0000256" key="1">
    <source>
        <dbReference type="SAM" id="MobiDB-lite"/>
    </source>
</evidence>
<dbReference type="GeneID" id="35867692"/>
<dbReference type="EMBL" id="PKKO01000002">
    <property type="protein sequence ID" value="PKY72884.1"/>
    <property type="molecule type" value="Genomic_DNA"/>
</dbReference>
<dbReference type="STRING" id="33007.HMPREF3198_01341"/>
<organism evidence="3 4">
    <name type="scientific">Winkia neuii</name>
    <dbReference type="NCBI Taxonomy" id="33007"/>
    <lineage>
        <taxon>Bacteria</taxon>
        <taxon>Bacillati</taxon>
        <taxon>Actinomycetota</taxon>
        <taxon>Actinomycetes</taxon>
        <taxon>Actinomycetales</taxon>
        <taxon>Actinomycetaceae</taxon>
        <taxon>Winkia</taxon>
    </lineage>
</organism>
<keyword evidence="2" id="KW-0812">Transmembrane</keyword>